<evidence type="ECO:0000256" key="2">
    <source>
        <dbReference type="SAM" id="Phobius"/>
    </source>
</evidence>
<feature type="transmembrane region" description="Helical" evidence="2">
    <location>
        <begin position="174"/>
        <end position="196"/>
    </location>
</feature>
<feature type="transmembrane region" description="Helical" evidence="2">
    <location>
        <begin position="208"/>
        <end position="229"/>
    </location>
</feature>
<reference evidence="4" key="1">
    <citation type="journal article" date="2019" name="Int. J. Syst. Evol. Microbiol.">
        <title>The Global Catalogue of Microorganisms (GCM) 10K type strain sequencing project: providing services to taxonomists for standard genome sequencing and annotation.</title>
        <authorList>
            <consortium name="The Broad Institute Genomics Platform"/>
            <consortium name="The Broad Institute Genome Sequencing Center for Infectious Disease"/>
            <person name="Wu L."/>
            <person name="Ma J."/>
        </authorList>
    </citation>
    <scope>NUCLEOTIDE SEQUENCE [LARGE SCALE GENOMIC DNA]</scope>
    <source>
        <strain evidence="4">NBRC 108725</strain>
    </source>
</reference>
<evidence type="ECO:0000313" key="3">
    <source>
        <dbReference type="EMBL" id="BDZ44409.1"/>
    </source>
</evidence>
<feature type="transmembrane region" description="Helical" evidence="2">
    <location>
        <begin position="37"/>
        <end position="57"/>
    </location>
</feature>
<keyword evidence="2" id="KW-0812">Transmembrane</keyword>
<proteinExistence type="predicted"/>
<feature type="transmembrane region" description="Helical" evidence="2">
    <location>
        <begin position="64"/>
        <end position="86"/>
    </location>
</feature>
<sequence>MHPAVSRWPWAIPAGALLAVLVGSALAVAARVPEIGYLVVDAVVGVTYPAVGALIVARRPRHRVGWLFCIGGAGLALQALTGGYAALGEQEAWPGAELAGWVSNWIFFAGLGPLLFLPLLVPDGRLPSPRWRPVGVLIAVAIAVDLVLLMFRDVVWVWGRETPNPVGFVPTDTVMAPAFTVLIIVIAVAGVWALAARLRRPDPLVRRQLLPVLTAAVLLAAALVADGLLPSYSPVGTTLMAVALPLLPIGVAVSIFRYRLFDVEVYLRRTVVYALVTAILLAIYLGVVATFHTLLGTEGGVVVPLIGTAVVAVAFAPLRDLLQRAAARLLFGSRGDPAAALSTLGRRLEASADAGGLLDGAAETLARALRLPAVAIADADGVVVSAVGEPGPEAIRIPLRSGGRTEGSSQPRTGRRGNGSRTRTSPSCTRWAGTSRSRSRPAGCRARCSSPGRASSWPGRRSAASSAGSCTTAWAQDSRPSASGST</sequence>
<dbReference type="RefSeq" id="WP_286277868.1">
    <property type="nucleotide sequence ID" value="NZ_AP027731.1"/>
</dbReference>
<feature type="transmembrane region" description="Helical" evidence="2">
    <location>
        <begin position="235"/>
        <end position="258"/>
    </location>
</feature>
<dbReference type="Proteomes" id="UP001321498">
    <property type="component" value="Chromosome"/>
</dbReference>
<protein>
    <submittedName>
        <fullName evidence="3">Uncharacterized protein</fullName>
    </submittedName>
</protein>
<feature type="transmembrane region" description="Helical" evidence="2">
    <location>
        <begin position="301"/>
        <end position="318"/>
    </location>
</feature>
<gene>
    <name evidence="3" type="ORF">GCM10025866_03180</name>
</gene>
<dbReference type="EMBL" id="AP027731">
    <property type="protein sequence ID" value="BDZ44409.1"/>
    <property type="molecule type" value="Genomic_DNA"/>
</dbReference>
<feature type="transmembrane region" description="Helical" evidence="2">
    <location>
        <begin position="133"/>
        <end position="154"/>
    </location>
</feature>
<accession>A0ABM8G8E3</accession>
<feature type="region of interest" description="Disordered" evidence="1">
    <location>
        <begin position="393"/>
        <end position="486"/>
    </location>
</feature>
<organism evidence="3 4">
    <name type="scientific">Naasia aerilata</name>
    <dbReference type="NCBI Taxonomy" id="1162966"/>
    <lineage>
        <taxon>Bacteria</taxon>
        <taxon>Bacillati</taxon>
        <taxon>Actinomycetota</taxon>
        <taxon>Actinomycetes</taxon>
        <taxon>Micrococcales</taxon>
        <taxon>Microbacteriaceae</taxon>
        <taxon>Naasia</taxon>
    </lineage>
</organism>
<feature type="transmembrane region" description="Helical" evidence="2">
    <location>
        <begin position="98"/>
        <end position="121"/>
    </location>
</feature>
<feature type="transmembrane region" description="Helical" evidence="2">
    <location>
        <begin position="270"/>
        <end position="295"/>
    </location>
</feature>
<evidence type="ECO:0000256" key="1">
    <source>
        <dbReference type="SAM" id="MobiDB-lite"/>
    </source>
</evidence>
<keyword evidence="2" id="KW-0472">Membrane</keyword>
<name>A0ABM8G8E3_9MICO</name>
<feature type="compositionally biased region" description="Low complexity" evidence="1">
    <location>
        <begin position="449"/>
        <end position="475"/>
    </location>
</feature>
<keyword evidence="4" id="KW-1185">Reference proteome</keyword>
<keyword evidence="2" id="KW-1133">Transmembrane helix</keyword>
<evidence type="ECO:0000313" key="4">
    <source>
        <dbReference type="Proteomes" id="UP001321498"/>
    </source>
</evidence>